<dbReference type="GO" id="GO:0032299">
    <property type="term" value="C:ribonuclease H2 complex"/>
    <property type="evidence" value="ECO:0007669"/>
    <property type="project" value="InterPro"/>
</dbReference>
<protein>
    <recommendedName>
        <fullName evidence="2">Rnh202 triple barrel domain-containing protein</fullName>
    </recommendedName>
</protein>
<dbReference type="PANTHER" id="PTHR13383">
    <property type="entry name" value="RIBONUCLEASE H2 SUBUNIT B"/>
    <property type="match status" value="1"/>
</dbReference>
<dbReference type="AlphaFoldDB" id="A0A8J6C3V8"/>
<evidence type="ECO:0000256" key="1">
    <source>
        <dbReference type="SAM" id="MobiDB-lite"/>
    </source>
</evidence>
<comment type="caution">
    <text evidence="3">The sequence shown here is derived from an EMBL/GenBank/DDBJ whole genome shotgun (WGS) entry which is preliminary data.</text>
</comment>
<feature type="domain" description="Rnh202 triple barrel" evidence="2">
    <location>
        <begin position="24"/>
        <end position="91"/>
    </location>
</feature>
<dbReference type="PANTHER" id="PTHR13383:SF11">
    <property type="entry name" value="RIBONUCLEASE H2 SUBUNIT B"/>
    <property type="match status" value="1"/>
</dbReference>
<proteinExistence type="predicted"/>
<organism evidence="3 4">
    <name type="scientific">Diacronema lutheri</name>
    <name type="common">Unicellular marine alga</name>
    <name type="synonym">Monochrysis lutheri</name>
    <dbReference type="NCBI Taxonomy" id="2081491"/>
    <lineage>
        <taxon>Eukaryota</taxon>
        <taxon>Haptista</taxon>
        <taxon>Haptophyta</taxon>
        <taxon>Pavlovophyceae</taxon>
        <taxon>Pavlovales</taxon>
        <taxon>Pavlovaceae</taxon>
        <taxon>Diacronema</taxon>
    </lineage>
</organism>
<dbReference type="EMBL" id="JAGTXO010000028">
    <property type="protein sequence ID" value="KAG8461122.1"/>
    <property type="molecule type" value="Genomic_DNA"/>
</dbReference>
<dbReference type="InterPro" id="IPR040456">
    <property type="entry name" value="RNase_H2_suB"/>
</dbReference>
<evidence type="ECO:0000259" key="2">
    <source>
        <dbReference type="Pfam" id="PF17745"/>
    </source>
</evidence>
<accession>A0A8J6C3V8</accession>
<feature type="region of interest" description="Disordered" evidence="1">
    <location>
        <begin position="294"/>
        <end position="321"/>
    </location>
</feature>
<dbReference type="Gene3D" id="1.10.20.120">
    <property type="match status" value="1"/>
</dbReference>
<dbReference type="InterPro" id="IPR041195">
    <property type="entry name" value="Rnh202_N"/>
</dbReference>
<dbReference type="GO" id="GO:0005654">
    <property type="term" value="C:nucleoplasm"/>
    <property type="evidence" value="ECO:0007669"/>
    <property type="project" value="TreeGrafter"/>
</dbReference>
<dbReference type="OrthoDB" id="29098at2759"/>
<evidence type="ECO:0000313" key="3">
    <source>
        <dbReference type="EMBL" id="KAG8461122.1"/>
    </source>
</evidence>
<dbReference type="Pfam" id="PF17745">
    <property type="entry name" value="Ydr279_N"/>
    <property type="match status" value="1"/>
</dbReference>
<evidence type="ECO:0000313" key="4">
    <source>
        <dbReference type="Proteomes" id="UP000751190"/>
    </source>
</evidence>
<gene>
    <name evidence="3" type="ORF">KFE25_003691</name>
</gene>
<dbReference type="Gene3D" id="2.20.25.530">
    <property type="match status" value="1"/>
</dbReference>
<dbReference type="Proteomes" id="UP000751190">
    <property type="component" value="Unassembled WGS sequence"/>
</dbReference>
<reference evidence="3" key="1">
    <citation type="submission" date="2021-05" db="EMBL/GenBank/DDBJ databases">
        <title>The genome of the haptophyte Pavlova lutheri (Diacronema luteri, Pavlovales) - a model for lipid biosynthesis in eukaryotic algae.</title>
        <authorList>
            <person name="Hulatt C.J."/>
            <person name="Posewitz M.C."/>
        </authorList>
    </citation>
    <scope>NUCLEOTIDE SEQUENCE</scope>
    <source>
        <strain evidence="3">NIVA-4/92</strain>
    </source>
</reference>
<keyword evidence="4" id="KW-1185">Reference proteome</keyword>
<sequence>MAEHVVVLGGGDRGAAPPRTIATASLPHPRSGEHSSYLLVDGAPYELQRVSAAGGGSGPGGAEGAADGSWLLAGPDSVQEDGSLLVASPIDPTFFVLSRLFAARAARAASTHGGRRERAGDEPARPLYEPLSDLLTNLDCPALCALAHAPGIGARLAPACDVNAKYADVLVRFDEAKALRWLRAKVAQIQARRPPLLVGDEARTHVVCAGTLDEHAPALRAGAGGAGTFAARPDASGAAPDAARAAREAVIGARAAVSDLSALALLAEYVRDDALQLVAQSYGLSVAQVRAEAAEPTPHAPPCLAPRVPREAAGETGPDEASCAAADAADAAAAAADAARAKVGSAPAGAAAGSARPFGTGNAPAAKKARVAPAIAALAKTDVRRMQPLTSFFAKK</sequence>
<feature type="region of interest" description="Disordered" evidence="1">
    <location>
        <begin position="1"/>
        <end position="35"/>
    </location>
</feature>
<dbReference type="GO" id="GO:0006401">
    <property type="term" value="P:RNA catabolic process"/>
    <property type="evidence" value="ECO:0007669"/>
    <property type="project" value="TreeGrafter"/>
</dbReference>
<name>A0A8J6C3V8_DIALT</name>